<comment type="caution">
    <text evidence="1">The sequence shown here is derived from an EMBL/GenBank/DDBJ whole genome shotgun (WGS) entry which is preliminary data.</text>
</comment>
<evidence type="ECO:0000313" key="1">
    <source>
        <dbReference type="EMBL" id="MEQ2297869.1"/>
    </source>
</evidence>
<name>A0ABV0YVG1_9TELE</name>
<protein>
    <submittedName>
        <fullName evidence="1">Uncharacterized protein</fullName>
    </submittedName>
</protein>
<gene>
    <name evidence="1" type="ORF">AMECASPLE_039116</name>
</gene>
<sequence length="186" mass="21141">MDDDVDSGKRHHKHLQTTCVMLRSPSRKTNHRSQLQHPIHVSDLARDLTTPPETFYSERRLPFCSVEEVFQEPVTQDCVLLEEMFVFPYLSESEWQGRSLPHTPVLDPADECSWHLRTCGCGLTLLETLTRSSTILRPATLTLPHGPGTQTYLKDGITFLLDILCLLLRSLPLSQEPDESTSNLCK</sequence>
<dbReference type="Proteomes" id="UP001469553">
    <property type="component" value="Unassembled WGS sequence"/>
</dbReference>
<reference evidence="1 2" key="1">
    <citation type="submission" date="2021-06" db="EMBL/GenBank/DDBJ databases">
        <authorList>
            <person name="Palmer J.M."/>
        </authorList>
    </citation>
    <scope>NUCLEOTIDE SEQUENCE [LARGE SCALE GENOMIC DNA]</scope>
    <source>
        <strain evidence="1 2">AS_MEX2019</strain>
        <tissue evidence="1">Muscle</tissue>
    </source>
</reference>
<keyword evidence="2" id="KW-1185">Reference proteome</keyword>
<accession>A0ABV0YVG1</accession>
<dbReference type="EMBL" id="JAHRIP010045421">
    <property type="protein sequence ID" value="MEQ2297869.1"/>
    <property type="molecule type" value="Genomic_DNA"/>
</dbReference>
<proteinExistence type="predicted"/>
<organism evidence="1 2">
    <name type="scientific">Ameca splendens</name>
    <dbReference type="NCBI Taxonomy" id="208324"/>
    <lineage>
        <taxon>Eukaryota</taxon>
        <taxon>Metazoa</taxon>
        <taxon>Chordata</taxon>
        <taxon>Craniata</taxon>
        <taxon>Vertebrata</taxon>
        <taxon>Euteleostomi</taxon>
        <taxon>Actinopterygii</taxon>
        <taxon>Neopterygii</taxon>
        <taxon>Teleostei</taxon>
        <taxon>Neoteleostei</taxon>
        <taxon>Acanthomorphata</taxon>
        <taxon>Ovalentaria</taxon>
        <taxon>Atherinomorphae</taxon>
        <taxon>Cyprinodontiformes</taxon>
        <taxon>Goodeidae</taxon>
        <taxon>Ameca</taxon>
    </lineage>
</organism>
<evidence type="ECO:0000313" key="2">
    <source>
        <dbReference type="Proteomes" id="UP001469553"/>
    </source>
</evidence>